<feature type="transmembrane region" description="Helical" evidence="1">
    <location>
        <begin position="81"/>
        <end position="99"/>
    </location>
</feature>
<feature type="signal peptide" evidence="2">
    <location>
        <begin position="1"/>
        <end position="28"/>
    </location>
</feature>
<feature type="chain" id="PRO_5046390809" description="DUF4149 domain-containing protein" evidence="2">
    <location>
        <begin position="29"/>
        <end position="157"/>
    </location>
</feature>
<protein>
    <recommendedName>
        <fullName evidence="5">DUF4149 domain-containing protein</fullName>
    </recommendedName>
</protein>
<proteinExistence type="predicted"/>
<keyword evidence="4" id="KW-1185">Reference proteome</keyword>
<evidence type="ECO:0000256" key="2">
    <source>
        <dbReference type="SAM" id="SignalP"/>
    </source>
</evidence>
<evidence type="ECO:0000313" key="3">
    <source>
        <dbReference type="EMBL" id="MCG6503586.1"/>
    </source>
</evidence>
<dbReference type="EMBL" id="JAKOOW010000014">
    <property type="protein sequence ID" value="MCG6503586.1"/>
    <property type="molecule type" value="Genomic_DNA"/>
</dbReference>
<feature type="transmembrane region" description="Helical" evidence="1">
    <location>
        <begin position="52"/>
        <end position="74"/>
    </location>
</feature>
<keyword evidence="1" id="KW-0812">Transmembrane</keyword>
<evidence type="ECO:0000313" key="4">
    <source>
        <dbReference type="Proteomes" id="UP001298424"/>
    </source>
</evidence>
<feature type="transmembrane region" description="Helical" evidence="1">
    <location>
        <begin position="134"/>
        <end position="153"/>
    </location>
</feature>
<evidence type="ECO:0008006" key="5">
    <source>
        <dbReference type="Google" id="ProtNLM"/>
    </source>
</evidence>
<name>A0ABS9NLB0_9NEIS</name>
<sequence length="157" mass="16493">MKPYTHTAARVLLFIGGNLLAGSALAFAALNQGTRVQDGAFFYWQRYFVDNIVATATLPGIALLVGGSLLLCLAEIRKKHLLLLTVSLAVAANSLLFILPASHQASALAFQSARPVAVSAAFAAAKNTEDRHGALNGVLLLVYLAVFFARAGGRKAA</sequence>
<gene>
    <name evidence="3" type="ORF">MB824_03620</name>
</gene>
<dbReference type="Proteomes" id="UP001298424">
    <property type="component" value="Unassembled WGS sequence"/>
</dbReference>
<keyword evidence="1" id="KW-1133">Transmembrane helix</keyword>
<keyword evidence="1" id="KW-0472">Membrane</keyword>
<evidence type="ECO:0000256" key="1">
    <source>
        <dbReference type="SAM" id="Phobius"/>
    </source>
</evidence>
<organism evidence="3 4">
    <name type="scientific">Kingella pumchi</name>
    <dbReference type="NCBI Taxonomy" id="2779506"/>
    <lineage>
        <taxon>Bacteria</taxon>
        <taxon>Pseudomonadati</taxon>
        <taxon>Pseudomonadota</taxon>
        <taxon>Betaproteobacteria</taxon>
        <taxon>Neisseriales</taxon>
        <taxon>Neisseriaceae</taxon>
        <taxon>Kingella</taxon>
    </lineage>
</organism>
<dbReference type="RefSeq" id="WP_238746054.1">
    <property type="nucleotide sequence ID" value="NZ_JAKOOW010000014.1"/>
</dbReference>
<keyword evidence="2" id="KW-0732">Signal</keyword>
<accession>A0ABS9NLB0</accession>
<reference evidence="3 4" key="1">
    <citation type="submission" date="2022-02" db="EMBL/GenBank/DDBJ databases">
        <title>Genome sequence data of Kingella unionensis sp. nov. strain CICC 24913 (CCUG 75125).</title>
        <authorList>
            <person name="Xiao M."/>
        </authorList>
    </citation>
    <scope>NUCLEOTIDE SEQUENCE [LARGE SCALE GENOMIC DNA]</scope>
    <source>
        <strain evidence="3 4">CICC 24913</strain>
    </source>
</reference>
<comment type="caution">
    <text evidence="3">The sequence shown here is derived from an EMBL/GenBank/DDBJ whole genome shotgun (WGS) entry which is preliminary data.</text>
</comment>